<dbReference type="PIRSF" id="PIRSF006603">
    <property type="entry name" value="DinF"/>
    <property type="match status" value="1"/>
</dbReference>
<gene>
    <name evidence="8" type="ORF">ATO11_06395</name>
</gene>
<feature type="transmembrane region" description="Helical" evidence="7">
    <location>
        <begin position="387"/>
        <end position="408"/>
    </location>
</feature>
<evidence type="ECO:0000256" key="2">
    <source>
        <dbReference type="ARBA" id="ARBA00022448"/>
    </source>
</evidence>
<evidence type="ECO:0000256" key="3">
    <source>
        <dbReference type="ARBA" id="ARBA00022475"/>
    </source>
</evidence>
<feature type="transmembrane region" description="Helical" evidence="7">
    <location>
        <begin position="97"/>
        <end position="116"/>
    </location>
</feature>
<dbReference type="OrthoDB" id="9806302at2"/>
<keyword evidence="2" id="KW-0813">Transport</keyword>
<feature type="transmembrane region" description="Helical" evidence="7">
    <location>
        <begin position="317"/>
        <end position="344"/>
    </location>
</feature>
<dbReference type="STRING" id="1317121.ATO11_06395"/>
<dbReference type="Proteomes" id="UP000036938">
    <property type="component" value="Unassembled WGS sequence"/>
</dbReference>
<feature type="transmembrane region" description="Helical" evidence="7">
    <location>
        <begin position="277"/>
        <end position="297"/>
    </location>
</feature>
<evidence type="ECO:0000256" key="4">
    <source>
        <dbReference type="ARBA" id="ARBA00022692"/>
    </source>
</evidence>
<keyword evidence="9" id="KW-1185">Reference proteome</keyword>
<keyword evidence="4 7" id="KW-0812">Transmembrane</keyword>
<feature type="transmembrane region" description="Helical" evidence="7">
    <location>
        <begin position="350"/>
        <end position="375"/>
    </location>
</feature>
<dbReference type="EMBL" id="AQQZ01000002">
    <property type="protein sequence ID" value="KNG94986.1"/>
    <property type="molecule type" value="Genomic_DNA"/>
</dbReference>
<keyword evidence="5 7" id="KW-1133">Transmembrane helix</keyword>
<organism evidence="8 9">
    <name type="scientific">Pseudaestuariivita atlantica</name>
    <dbReference type="NCBI Taxonomy" id="1317121"/>
    <lineage>
        <taxon>Bacteria</taxon>
        <taxon>Pseudomonadati</taxon>
        <taxon>Pseudomonadota</taxon>
        <taxon>Alphaproteobacteria</taxon>
        <taxon>Rhodobacterales</taxon>
        <taxon>Paracoccaceae</taxon>
        <taxon>Pseudaestuariivita</taxon>
    </lineage>
</organism>
<reference evidence="8 9" key="1">
    <citation type="journal article" date="2015" name="Int. J. Syst. Evol. Microbiol.">
        <title>Aestuariivita atlantica sp. nov., isolated from deep sea sediment of the Atlantic Ocean.</title>
        <authorList>
            <person name="Li G."/>
            <person name="Lai Q."/>
            <person name="Du Y."/>
            <person name="Liu X."/>
            <person name="Sun F."/>
            <person name="Shao Z."/>
        </authorList>
    </citation>
    <scope>NUCLEOTIDE SEQUENCE [LARGE SCALE GENOMIC DNA]</scope>
    <source>
        <strain evidence="8 9">22II-S11-z3</strain>
    </source>
</reference>
<feature type="transmembrane region" description="Helical" evidence="7">
    <location>
        <begin position="236"/>
        <end position="257"/>
    </location>
</feature>
<evidence type="ECO:0000256" key="6">
    <source>
        <dbReference type="ARBA" id="ARBA00023136"/>
    </source>
</evidence>
<dbReference type="GO" id="GO:0042910">
    <property type="term" value="F:xenobiotic transmembrane transporter activity"/>
    <property type="evidence" value="ECO:0007669"/>
    <property type="project" value="InterPro"/>
</dbReference>
<dbReference type="InterPro" id="IPR048279">
    <property type="entry name" value="MdtK-like"/>
</dbReference>
<evidence type="ECO:0000313" key="9">
    <source>
        <dbReference type="Proteomes" id="UP000036938"/>
    </source>
</evidence>
<comment type="subcellular location">
    <subcellularLocation>
        <location evidence="1">Cell inner membrane</location>
        <topology evidence="1">Multi-pass membrane protein</topology>
    </subcellularLocation>
</comment>
<sequence length="463" mass="47753">MAEQAKFLEGSLLRHVTVMSLTASVGLMAIFVVDFVDMIFIGMLGQPALAAAVGYAGAILFFTTSFAIGMAIAAGALVARALGAGDAERARTVATNALVYGALVGVVFAVAVWLNLAPLVRLLGASGETETLAVSYLAIIVPTLPILMAAMVGGAILRAHGDARRAMMATIWGGVVNAALDPIFIFALGLGLNGAALASVAARITIAVMSLRPVVQVYDGIAPVRTGPLIRDASPVFAIALPAILTQLATPVGQAYVTRAMAEFGEQAVAGMAVVGRLTPVAFGVIFALSGAVGPIIGQNAGAGLTGRVRTAFRDALIFTAIVVVIVSSLLFLLRAPIAALFALEGEALALVYLFCGPLALVFFFNGGLFVANAAFNNLQHPYYSTWLNWGRHTLGTIPFVMLGAWALGAPGVLIGQAAGGVIFGTVALLLALRVIASEPGSPGPSPFQRMARHLSLFHSRPH</sequence>
<dbReference type="InterPro" id="IPR002528">
    <property type="entry name" value="MATE_fam"/>
</dbReference>
<feature type="transmembrane region" description="Helical" evidence="7">
    <location>
        <begin position="12"/>
        <end position="33"/>
    </location>
</feature>
<evidence type="ECO:0000256" key="7">
    <source>
        <dbReference type="SAM" id="Phobius"/>
    </source>
</evidence>
<evidence type="ECO:0000313" key="8">
    <source>
        <dbReference type="EMBL" id="KNG94986.1"/>
    </source>
</evidence>
<evidence type="ECO:0000256" key="1">
    <source>
        <dbReference type="ARBA" id="ARBA00004429"/>
    </source>
</evidence>
<dbReference type="PANTHER" id="PTHR43549:SF3">
    <property type="entry name" value="MULTIDRUG RESISTANCE PROTEIN YPNP-RELATED"/>
    <property type="match status" value="1"/>
</dbReference>
<feature type="transmembrane region" description="Helical" evidence="7">
    <location>
        <begin position="136"/>
        <end position="157"/>
    </location>
</feature>
<feature type="transmembrane region" description="Helical" evidence="7">
    <location>
        <begin position="169"/>
        <end position="190"/>
    </location>
</feature>
<dbReference type="NCBIfam" id="TIGR00797">
    <property type="entry name" value="matE"/>
    <property type="match status" value="1"/>
</dbReference>
<dbReference type="RefSeq" id="WP_050529979.1">
    <property type="nucleotide sequence ID" value="NZ_AQQZ01000002.1"/>
</dbReference>
<name>A0A0L1JTA3_9RHOB</name>
<feature type="transmembrane region" description="Helical" evidence="7">
    <location>
        <begin position="414"/>
        <end position="433"/>
    </location>
</feature>
<evidence type="ECO:0000256" key="5">
    <source>
        <dbReference type="ARBA" id="ARBA00022989"/>
    </source>
</evidence>
<dbReference type="InterPro" id="IPR052031">
    <property type="entry name" value="Membrane_Transporter-Flippase"/>
</dbReference>
<proteinExistence type="predicted"/>
<keyword evidence="3" id="KW-1003">Cell membrane</keyword>
<dbReference type="AlphaFoldDB" id="A0A0L1JTA3"/>
<dbReference type="PANTHER" id="PTHR43549">
    <property type="entry name" value="MULTIDRUG RESISTANCE PROTEIN YPNP-RELATED"/>
    <property type="match status" value="1"/>
</dbReference>
<dbReference type="GO" id="GO:0005886">
    <property type="term" value="C:plasma membrane"/>
    <property type="evidence" value="ECO:0007669"/>
    <property type="project" value="UniProtKB-SubCell"/>
</dbReference>
<accession>A0A0L1JTA3</accession>
<dbReference type="PATRIC" id="fig|1317121.7.peg.1660"/>
<dbReference type="Pfam" id="PF01554">
    <property type="entry name" value="MatE"/>
    <property type="match status" value="2"/>
</dbReference>
<keyword evidence="6 7" id="KW-0472">Membrane</keyword>
<feature type="transmembrane region" description="Helical" evidence="7">
    <location>
        <begin position="53"/>
        <end position="77"/>
    </location>
</feature>
<protein>
    <submittedName>
        <fullName evidence="8">Multidrug transporter MatE</fullName>
    </submittedName>
</protein>
<dbReference type="GO" id="GO:0015297">
    <property type="term" value="F:antiporter activity"/>
    <property type="evidence" value="ECO:0007669"/>
    <property type="project" value="InterPro"/>
</dbReference>
<feature type="transmembrane region" description="Helical" evidence="7">
    <location>
        <begin position="196"/>
        <end position="215"/>
    </location>
</feature>
<comment type="caution">
    <text evidence="8">The sequence shown here is derived from an EMBL/GenBank/DDBJ whole genome shotgun (WGS) entry which is preliminary data.</text>
</comment>